<name>A0ABS5SJH3_9BACT</name>
<evidence type="ECO:0000259" key="3">
    <source>
        <dbReference type="Pfam" id="PF09699"/>
    </source>
</evidence>
<proteinExistence type="predicted"/>
<reference evidence="4 5" key="1">
    <citation type="submission" date="2021-05" db="EMBL/GenBank/DDBJ databases">
        <title>The draft genome of Geobacter luticola JCM 17780.</title>
        <authorList>
            <person name="Xu Z."/>
            <person name="Masuda Y."/>
            <person name="Itoh H."/>
            <person name="Senoo K."/>
        </authorList>
    </citation>
    <scope>NUCLEOTIDE SEQUENCE [LARGE SCALE GENOMIC DNA]</scope>
    <source>
        <strain evidence="4 5">JCM 17780</strain>
    </source>
</reference>
<dbReference type="PANTHER" id="PTHR35038">
    <property type="entry name" value="DISSIMILATORY SULFITE REDUCTASE SIRA"/>
    <property type="match status" value="1"/>
</dbReference>
<feature type="domain" description="Doubled CXXCH motif" evidence="3">
    <location>
        <begin position="391"/>
        <end position="424"/>
    </location>
</feature>
<feature type="domain" description="Doubled CXXCH motif" evidence="3">
    <location>
        <begin position="205"/>
        <end position="226"/>
    </location>
</feature>
<sequence length="425" mass="46192">MKVYLSLVMSLLVAVFLTVTTVHAQDNALKFKLKPGASGKLCLKCHVATQETVKKPFVHTPLKTGDCAGCHNPHTSSHGKLLAEETANICSLCHSSVIPKDARSAHKVVAEGGCMKCHDPHAATTKFNLVKGGNDLCFACHKAMGETVAKVKFKHSPVGKGCLTCHDPHASAKNGFLLKNDVPALCVGCHKTDKPIFVKAHMNYPVANSRCTSCHDPHGSDVAGILYNTVHKPIASKMCNQCHEESTSPSPLKVKRSGTDLCKGCHSTMVNQAFGKNRVHWPLLSKEGCLSCHGPHASKQKGLLKQDALTLCGSCHKDTITRQEKSMTKHEPISSGNCAACHDPHGSDGVYLFKKASVVDMCGTCHDWQKHSTHPLGEKVRDPRSRSLSVQCLSCHRSHGTEYKHFIPFATTTELCTQCHETFKR</sequence>
<dbReference type="Gene3D" id="3.90.10.10">
    <property type="entry name" value="Cytochrome C3"/>
    <property type="match status" value="4"/>
</dbReference>
<dbReference type="PANTHER" id="PTHR35038:SF6">
    <property type="entry name" value="SURFACE LOCALIZED DECAHEME CYTOCHROME C LIPOPROTEIN"/>
    <property type="match status" value="1"/>
</dbReference>
<dbReference type="SUPFAM" id="SSF48695">
    <property type="entry name" value="Multiheme cytochromes"/>
    <property type="match status" value="2"/>
</dbReference>
<dbReference type="Proteomes" id="UP000756860">
    <property type="component" value="Unassembled WGS sequence"/>
</dbReference>
<dbReference type="InterPro" id="IPR036280">
    <property type="entry name" value="Multihaem_cyt_sf"/>
</dbReference>
<evidence type="ECO:0000256" key="2">
    <source>
        <dbReference type="SAM" id="SignalP"/>
    </source>
</evidence>
<feature type="domain" description="Doubled CXXCH motif" evidence="3">
    <location>
        <begin position="59"/>
        <end position="96"/>
    </location>
</feature>
<comment type="caution">
    <text evidence="4">The sequence shown here is derived from an EMBL/GenBank/DDBJ whole genome shotgun (WGS) entry which is preliminary data.</text>
</comment>
<dbReference type="NCBIfam" id="TIGR01905">
    <property type="entry name" value="paired_CXXCH_1"/>
    <property type="match status" value="8"/>
</dbReference>
<keyword evidence="5" id="KW-1185">Reference proteome</keyword>
<evidence type="ECO:0000256" key="1">
    <source>
        <dbReference type="ARBA" id="ARBA00022729"/>
    </source>
</evidence>
<feature type="domain" description="Doubled CXXCH motif" evidence="3">
    <location>
        <begin position="155"/>
        <end position="194"/>
    </location>
</feature>
<organism evidence="4 5">
    <name type="scientific">Geomobilimonas luticola</name>
    <dbReference type="NCBI Taxonomy" id="1114878"/>
    <lineage>
        <taxon>Bacteria</taxon>
        <taxon>Pseudomonadati</taxon>
        <taxon>Thermodesulfobacteriota</taxon>
        <taxon>Desulfuromonadia</taxon>
        <taxon>Geobacterales</taxon>
        <taxon>Geobacteraceae</taxon>
        <taxon>Geomobilimonas</taxon>
    </lineage>
</organism>
<feature type="domain" description="Doubled CXXCH motif" evidence="3">
    <location>
        <begin position="330"/>
        <end position="370"/>
    </location>
</feature>
<dbReference type="Pfam" id="PF09699">
    <property type="entry name" value="Paired_CXXCH_1"/>
    <property type="match status" value="8"/>
</dbReference>
<dbReference type="EMBL" id="JAHCVK010000012">
    <property type="protein sequence ID" value="MBT0654582.1"/>
    <property type="molecule type" value="Genomic_DNA"/>
</dbReference>
<feature type="domain" description="Doubled CXXCH motif" evidence="3">
    <location>
        <begin position="285"/>
        <end position="319"/>
    </location>
</feature>
<feature type="domain" description="Doubled CXXCH motif" evidence="3">
    <location>
        <begin position="231"/>
        <end position="269"/>
    </location>
</feature>
<keyword evidence="1 2" id="KW-0732">Signal</keyword>
<dbReference type="InterPro" id="IPR010177">
    <property type="entry name" value="Paired_CXXCH_1"/>
</dbReference>
<feature type="domain" description="Doubled CXXCH motif" evidence="3">
    <location>
        <begin position="106"/>
        <end position="144"/>
    </location>
</feature>
<dbReference type="InterPro" id="IPR051829">
    <property type="entry name" value="Multiheme_Cytochr_ET"/>
</dbReference>
<gene>
    <name evidence="4" type="ORF">KI810_16135</name>
</gene>
<accession>A0ABS5SJH3</accession>
<evidence type="ECO:0000313" key="4">
    <source>
        <dbReference type="EMBL" id="MBT0654582.1"/>
    </source>
</evidence>
<protein>
    <submittedName>
        <fullName evidence="4">Cytochrome C</fullName>
    </submittedName>
</protein>
<feature type="chain" id="PRO_5045089283" evidence="2">
    <location>
        <begin position="25"/>
        <end position="425"/>
    </location>
</feature>
<feature type="signal peptide" evidence="2">
    <location>
        <begin position="1"/>
        <end position="24"/>
    </location>
</feature>
<dbReference type="RefSeq" id="WP_214176591.1">
    <property type="nucleotide sequence ID" value="NZ_JAHCVK010000012.1"/>
</dbReference>
<evidence type="ECO:0000313" key="5">
    <source>
        <dbReference type="Proteomes" id="UP000756860"/>
    </source>
</evidence>